<evidence type="ECO:0000313" key="10">
    <source>
        <dbReference type="Proteomes" id="UP000243342"/>
    </source>
</evidence>
<keyword evidence="10" id="KW-1185">Reference proteome</keyword>
<evidence type="ECO:0000256" key="2">
    <source>
        <dbReference type="ARBA" id="ARBA00022448"/>
    </source>
</evidence>
<evidence type="ECO:0000256" key="4">
    <source>
        <dbReference type="ARBA" id="ARBA00022692"/>
    </source>
</evidence>
<feature type="transmembrane region" description="Helical" evidence="7">
    <location>
        <begin position="215"/>
        <end position="240"/>
    </location>
</feature>
<evidence type="ECO:0000259" key="8">
    <source>
        <dbReference type="PROSITE" id="PS50928"/>
    </source>
</evidence>
<dbReference type="AlphaFoldDB" id="A0A1J7B9W2"/>
<comment type="subcellular location">
    <subcellularLocation>
        <location evidence="1 7">Cell membrane</location>
        <topology evidence="1 7">Multi-pass membrane protein</topology>
    </subcellularLocation>
</comment>
<dbReference type="EMBL" id="MLCF01000150">
    <property type="protein sequence ID" value="OIV35471.1"/>
    <property type="molecule type" value="Genomic_DNA"/>
</dbReference>
<keyword evidence="5 7" id="KW-1133">Transmembrane helix</keyword>
<name>A0A1J7B9W2_9ACTN</name>
<gene>
    <name evidence="9" type="ORF">BIV57_21385</name>
</gene>
<dbReference type="CDD" id="cd06261">
    <property type="entry name" value="TM_PBP2"/>
    <property type="match status" value="1"/>
</dbReference>
<organism evidence="9 10">
    <name type="scientific">Mangrovactinospora gilvigrisea</name>
    <dbReference type="NCBI Taxonomy" id="1428644"/>
    <lineage>
        <taxon>Bacteria</taxon>
        <taxon>Bacillati</taxon>
        <taxon>Actinomycetota</taxon>
        <taxon>Actinomycetes</taxon>
        <taxon>Kitasatosporales</taxon>
        <taxon>Streptomycetaceae</taxon>
        <taxon>Mangrovactinospora</taxon>
    </lineage>
</organism>
<keyword evidence="2 7" id="KW-0813">Transport</keyword>
<evidence type="ECO:0000256" key="7">
    <source>
        <dbReference type="RuleBase" id="RU363032"/>
    </source>
</evidence>
<evidence type="ECO:0000313" key="9">
    <source>
        <dbReference type="EMBL" id="OIV35471.1"/>
    </source>
</evidence>
<accession>A0A1J7B9W2</accession>
<feature type="domain" description="ABC transmembrane type-1" evidence="8">
    <location>
        <begin position="79"/>
        <end position="299"/>
    </location>
</feature>
<reference evidence="9 10" key="1">
    <citation type="submission" date="2016-10" db="EMBL/GenBank/DDBJ databases">
        <title>Genome sequence of Streptomyces gilvigriseus MUSC 26.</title>
        <authorList>
            <person name="Lee L.-H."/>
            <person name="Ser H.-L."/>
        </authorList>
    </citation>
    <scope>NUCLEOTIDE SEQUENCE [LARGE SCALE GENOMIC DNA]</scope>
    <source>
        <strain evidence="9 10">MUSC 26</strain>
    </source>
</reference>
<proteinExistence type="inferred from homology"/>
<dbReference type="InterPro" id="IPR035906">
    <property type="entry name" value="MetI-like_sf"/>
</dbReference>
<evidence type="ECO:0000256" key="6">
    <source>
        <dbReference type="ARBA" id="ARBA00023136"/>
    </source>
</evidence>
<sequence length="310" mass="34512">MSTETNPTGGTKRRRRLGIRGREALWGYGLIAPTALGLGVFYVWPVIQTLYVSFNSWGPFGGLKWLGLDNYRELFKDEAVGRSLLNSALYTLMVLIGIPVALVLANLLNRRLLRGKSFYRVLYFLPVVTMPTAVAMIWRWLLNGDFGLVNYLLGKVGIHGANWLSDPNTALIAIAAVGIWASLGYNIILFVAGLQSVPDQLYEAAELDGAGPVTVFFKVTLPLVSPTVFFVAVITVINALQVFDLIYLMMSTSANPALPATRSIVYLFYQRAFMENDRSYGAAIAFLLMIIIVICTAVQFRLQKRWVHYE</sequence>
<dbReference type="PROSITE" id="PS50928">
    <property type="entry name" value="ABC_TM1"/>
    <property type="match status" value="1"/>
</dbReference>
<feature type="transmembrane region" description="Helical" evidence="7">
    <location>
        <begin position="170"/>
        <end position="194"/>
    </location>
</feature>
<dbReference type="Gene3D" id="1.10.3720.10">
    <property type="entry name" value="MetI-like"/>
    <property type="match status" value="1"/>
</dbReference>
<evidence type="ECO:0000256" key="1">
    <source>
        <dbReference type="ARBA" id="ARBA00004651"/>
    </source>
</evidence>
<dbReference type="RefSeq" id="WP_071658570.1">
    <property type="nucleotide sequence ID" value="NZ_MLCF01000150.1"/>
</dbReference>
<dbReference type="OrthoDB" id="4053402at2"/>
<comment type="caution">
    <text evidence="9">The sequence shown here is derived from an EMBL/GenBank/DDBJ whole genome shotgun (WGS) entry which is preliminary data.</text>
</comment>
<dbReference type="GO" id="GO:0055085">
    <property type="term" value="P:transmembrane transport"/>
    <property type="evidence" value="ECO:0007669"/>
    <property type="project" value="InterPro"/>
</dbReference>
<feature type="transmembrane region" description="Helical" evidence="7">
    <location>
        <begin position="246"/>
        <end position="268"/>
    </location>
</feature>
<evidence type="ECO:0000256" key="3">
    <source>
        <dbReference type="ARBA" id="ARBA00022475"/>
    </source>
</evidence>
<dbReference type="Pfam" id="PF00528">
    <property type="entry name" value="BPD_transp_1"/>
    <property type="match status" value="1"/>
</dbReference>
<keyword evidence="4 7" id="KW-0812">Transmembrane</keyword>
<keyword evidence="6 7" id="KW-0472">Membrane</keyword>
<evidence type="ECO:0000256" key="5">
    <source>
        <dbReference type="ARBA" id="ARBA00022989"/>
    </source>
</evidence>
<dbReference type="STRING" id="1428644.BIV57_21385"/>
<dbReference type="PANTHER" id="PTHR30193">
    <property type="entry name" value="ABC TRANSPORTER PERMEASE PROTEIN"/>
    <property type="match status" value="1"/>
</dbReference>
<feature type="transmembrane region" description="Helical" evidence="7">
    <location>
        <begin position="88"/>
        <end position="109"/>
    </location>
</feature>
<dbReference type="SUPFAM" id="SSF161098">
    <property type="entry name" value="MetI-like"/>
    <property type="match status" value="1"/>
</dbReference>
<feature type="transmembrane region" description="Helical" evidence="7">
    <location>
        <begin position="280"/>
        <end position="300"/>
    </location>
</feature>
<dbReference type="InterPro" id="IPR000515">
    <property type="entry name" value="MetI-like"/>
</dbReference>
<dbReference type="InterPro" id="IPR051393">
    <property type="entry name" value="ABC_transporter_permease"/>
</dbReference>
<feature type="transmembrane region" description="Helical" evidence="7">
    <location>
        <begin position="24"/>
        <end position="47"/>
    </location>
</feature>
<comment type="similarity">
    <text evidence="7">Belongs to the binding-protein-dependent transport system permease family.</text>
</comment>
<protein>
    <submittedName>
        <fullName evidence="9">Sugar ABC transporter permease</fullName>
    </submittedName>
</protein>
<keyword evidence="3" id="KW-1003">Cell membrane</keyword>
<dbReference type="PANTHER" id="PTHR30193:SF37">
    <property type="entry name" value="INNER MEMBRANE ABC TRANSPORTER PERMEASE PROTEIN YCJO"/>
    <property type="match status" value="1"/>
</dbReference>
<dbReference type="Proteomes" id="UP000243342">
    <property type="component" value="Unassembled WGS sequence"/>
</dbReference>
<feature type="transmembrane region" description="Helical" evidence="7">
    <location>
        <begin position="121"/>
        <end position="141"/>
    </location>
</feature>
<dbReference type="GO" id="GO:0005886">
    <property type="term" value="C:plasma membrane"/>
    <property type="evidence" value="ECO:0007669"/>
    <property type="project" value="UniProtKB-SubCell"/>
</dbReference>